<dbReference type="GO" id="GO:0043565">
    <property type="term" value="F:sequence-specific DNA binding"/>
    <property type="evidence" value="ECO:0007669"/>
    <property type="project" value="InterPro"/>
</dbReference>
<reference evidence="6 7" key="1">
    <citation type="submission" date="2019-06" db="EMBL/GenBank/DDBJ databases">
        <title>Quisquiliibacterium sp. nov., isolated from a maize field.</title>
        <authorList>
            <person name="Lin S.-Y."/>
            <person name="Tsai C.-F."/>
            <person name="Young C.-C."/>
        </authorList>
    </citation>
    <scope>NUCLEOTIDE SEQUENCE [LARGE SCALE GENOMIC DNA]</scope>
    <source>
        <strain evidence="6 7">CC-CFT501</strain>
    </source>
</reference>
<organism evidence="6 7">
    <name type="scientific">Zeimonas arvi</name>
    <dbReference type="NCBI Taxonomy" id="2498847"/>
    <lineage>
        <taxon>Bacteria</taxon>
        <taxon>Pseudomonadati</taxon>
        <taxon>Pseudomonadota</taxon>
        <taxon>Betaproteobacteria</taxon>
        <taxon>Burkholderiales</taxon>
        <taxon>Burkholderiaceae</taxon>
        <taxon>Zeimonas</taxon>
    </lineage>
</organism>
<proteinExistence type="predicted"/>
<feature type="domain" description="Sigma-54 factor interaction" evidence="5">
    <location>
        <begin position="188"/>
        <end position="417"/>
    </location>
</feature>
<evidence type="ECO:0000256" key="2">
    <source>
        <dbReference type="ARBA" id="ARBA00022840"/>
    </source>
</evidence>
<evidence type="ECO:0000313" key="6">
    <source>
        <dbReference type="EMBL" id="TXL65255.1"/>
    </source>
</evidence>
<dbReference type="InterPro" id="IPR009057">
    <property type="entry name" value="Homeodomain-like_sf"/>
</dbReference>
<keyword evidence="3" id="KW-0805">Transcription regulation</keyword>
<dbReference type="Proteomes" id="UP000321548">
    <property type="component" value="Unassembled WGS sequence"/>
</dbReference>
<evidence type="ECO:0000256" key="1">
    <source>
        <dbReference type="ARBA" id="ARBA00022741"/>
    </source>
</evidence>
<keyword evidence="1" id="KW-0547">Nucleotide-binding</keyword>
<dbReference type="OrthoDB" id="9761705at2"/>
<dbReference type="InterPro" id="IPR027417">
    <property type="entry name" value="P-loop_NTPase"/>
</dbReference>
<dbReference type="Gene3D" id="1.10.10.60">
    <property type="entry name" value="Homeodomain-like"/>
    <property type="match status" value="1"/>
</dbReference>
<gene>
    <name evidence="6" type="ORF">FHP08_10660</name>
</gene>
<name>A0A5C8NVK8_9BURK</name>
<dbReference type="PANTHER" id="PTHR32071:SF120">
    <property type="entry name" value="TRANSCRIPTIONAL REGULATOR-RELATED"/>
    <property type="match status" value="1"/>
</dbReference>
<protein>
    <submittedName>
        <fullName evidence="6">Sigma-54-dependent Fis family transcriptional regulator</fullName>
    </submittedName>
</protein>
<evidence type="ECO:0000256" key="3">
    <source>
        <dbReference type="ARBA" id="ARBA00023015"/>
    </source>
</evidence>
<dbReference type="CDD" id="cd00009">
    <property type="entry name" value="AAA"/>
    <property type="match status" value="1"/>
</dbReference>
<keyword evidence="4" id="KW-0804">Transcription</keyword>
<dbReference type="PROSITE" id="PS50045">
    <property type="entry name" value="SIGMA54_INTERACT_4"/>
    <property type="match status" value="1"/>
</dbReference>
<dbReference type="InterPro" id="IPR003593">
    <property type="entry name" value="AAA+_ATPase"/>
</dbReference>
<dbReference type="SUPFAM" id="SSF46689">
    <property type="entry name" value="Homeodomain-like"/>
    <property type="match status" value="1"/>
</dbReference>
<accession>A0A5C8NVK8</accession>
<dbReference type="InterPro" id="IPR025944">
    <property type="entry name" value="Sigma_54_int_dom_CS"/>
</dbReference>
<evidence type="ECO:0000313" key="7">
    <source>
        <dbReference type="Proteomes" id="UP000321548"/>
    </source>
</evidence>
<comment type="caution">
    <text evidence="6">The sequence shown here is derived from an EMBL/GenBank/DDBJ whole genome shotgun (WGS) entry which is preliminary data.</text>
</comment>
<dbReference type="Gene3D" id="3.40.50.300">
    <property type="entry name" value="P-loop containing nucleotide triphosphate hydrolases"/>
    <property type="match status" value="1"/>
</dbReference>
<dbReference type="SUPFAM" id="SSF52540">
    <property type="entry name" value="P-loop containing nucleoside triphosphate hydrolases"/>
    <property type="match status" value="1"/>
</dbReference>
<dbReference type="InterPro" id="IPR045343">
    <property type="entry name" value="VpsR"/>
</dbReference>
<dbReference type="EMBL" id="VDUY01000004">
    <property type="protein sequence ID" value="TXL65255.1"/>
    <property type="molecule type" value="Genomic_DNA"/>
</dbReference>
<dbReference type="InterPro" id="IPR002078">
    <property type="entry name" value="Sigma_54_int"/>
</dbReference>
<dbReference type="SUPFAM" id="SSF52172">
    <property type="entry name" value="CheY-like"/>
    <property type="match status" value="1"/>
</dbReference>
<dbReference type="Pfam" id="PF02954">
    <property type="entry name" value="HTH_8"/>
    <property type="match status" value="1"/>
</dbReference>
<dbReference type="SMART" id="SM00382">
    <property type="entry name" value="AAA"/>
    <property type="match status" value="1"/>
</dbReference>
<dbReference type="Gene3D" id="1.10.8.60">
    <property type="match status" value="1"/>
</dbReference>
<dbReference type="PROSITE" id="PS00688">
    <property type="entry name" value="SIGMA54_INTERACT_3"/>
    <property type="match status" value="1"/>
</dbReference>
<keyword evidence="7" id="KW-1185">Reference proteome</keyword>
<dbReference type="InterPro" id="IPR058031">
    <property type="entry name" value="AAA_lid_NorR"/>
</dbReference>
<dbReference type="GO" id="GO:0005524">
    <property type="term" value="F:ATP binding"/>
    <property type="evidence" value="ECO:0007669"/>
    <property type="project" value="UniProtKB-KW"/>
</dbReference>
<dbReference type="FunFam" id="3.40.50.300:FF:000006">
    <property type="entry name" value="DNA-binding transcriptional regulator NtrC"/>
    <property type="match status" value="1"/>
</dbReference>
<dbReference type="PANTHER" id="PTHR32071">
    <property type="entry name" value="TRANSCRIPTIONAL REGULATORY PROTEIN"/>
    <property type="match status" value="1"/>
</dbReference>
<dbReference type="PRINTS" id="PR01590">
    <property type="entry name" value="HTHFIS"/>
</dbReference>
<dbReference type="AlphaFoldDB" id="A0A5C8NVK8"/>
<dbReference type="InterPro" id="IPR011006">
    <property type="entry name" value="CheY-like_superfamily"/>
</dbReference>
<dbReference type="GO" id="GO:0006355">
    <property type="term" value="P:regulation of DNA-templated transcription"/>
    <property type="evidence" value="ECO:0007669"/>
    <property type="project" value="InterPro"/>
</dbReference>
<dbReference type="Pfam" id="PF20161">
    <property type="entry name" value="VpsR"/>
    <property type="match status" value="1"/>
</dbReference>
<evidence type="ECO:0000259" key="5">
    <source>
        <dbReference type="PROSITE" id="PS50045"/>
    </source>
</evidence>
<dbReference type="Pfam" id="PF25601">
    <property type="entry name" value="AAA_lid_14"/>
    <property type="match status" value="1"/>
</dbReference>
<evidence type="ECO:0000256" key="4">
    <source>
        <dbReference type="ARBA" id="ARBA00023163"/>
    </source>
</evidence>
<keyword evidence="2" id="KW-0067">ATP-binding</keyword>
<dbReference type="Pfam" id="PF00158">
    <property type="entry name" value="Sigma54_activat"/>
    <property type="match status" value="1"/>
</dbReference>
<dbReference type="InterPro" id="IPR002197">
    <property type="entry name" value="HTH_Fis"/>
</dbReference>
<sequence>MRHSSVRSTSSPEQVRTVCPSLAEAGAAKRCLGCSKKHGRWQVNWPESMRRGVLLIQAAGSMIDLEPVLASGGWRPIRCAEPDRIEAAASDRDCLVSIVVIERLGDFDLRALRAAICRAATQMVAVTSSAALADASIAALLAGDCFDFHTLPVEKDRFLASLGHACGKAALRRRMVAAAGAVAGRHGMVGTSRAMLELYRSLDKVARVDAPVLIGGESGTGKEIAAQAIHRATPGRNGPFVAVNCGAIPPQLMQAQLFGHEKGAFTGAHQRQIGSLEAAGGGTIFLDEIGDLPLESQASLLRFLQESTVVRIGSTRALRVDARVVAATHVDLGAAVADGRFREDLYYRLNVLQLRVPPLRERVEDIPMLVEHVFELWPDHRTPTLIGISRDALRAMREYSWPGNVRELINRVHRAMVMCEGSLIDAEDLGLGALAANVGSRSLATARRGTERDLVIAALVRNANNMAAAARELGVSRVTLYRMAERLAVRPRRREFGAHSGEGNDGNRQ</sequence>